<name>A0ABQ1TNK5_9FLAO</name>
<evidence type="ECO:0000313" key="1">
    <source>
        <dbReference type="EMBL" id="GGE99952.1"/>
    </source>
</evidence>
<protein>
    <submittedName>
        <fullName evidence="1">Uncharacterized protein</fullName>
    </submittedName>
</protein>
<gene>
    <name evidence="1" type="ORF">GCM10011518_06700</name>
</gene>
<reference evidence="2" key="1">
    <citation type="journal article" date="2019" name="Int. J. Syst. Evol. Microbiol.">
        <title>The Global Catalogue of Microorganisms (GCM) 10K type strain sequencing project: providing services to taxonomists for standard genome sequencing and annotation.</title>
        <authorList>
            <consortium name="The Broad Institute Genomics Platform"/>
            <consortium name="The Broad Institute Genome Sequencing Center for Infectious Disease"/>
            <person name="Wu L."/>
            <person name="Ma J."/>
        </authorList>
    </citation>
    <scope>NUCLEOTIDE SEQUENCE [LARGE SCALE GENOMIC DNA]</scope>
    <source>
        <strain evidence="2">CGMCC 1.16060</strain>
    </source>
</reference>
<organism evidence="1 2">
    <name type="scientific">Flavobacterium limi</name>
    <dbReference type="NCBI Taxonomy" id="2045105"/>
    <lineage>
        <taxon>Bacteria</taxon>
        <taxon>Pseudomonadati</taxon>
        <taxon>Bacteroidota</taxon>
        <taxon>Flavobacteriia</taxon>
        <taxon>Flavobacteriales</taxon>
        <taxon>Flavobacteriaceae</taxon>
        <taxon>Flavobacterium</taxon>
    </lineage>
</organism>
<keyword evidence="2" id="KW-1185">Reference proteome</keyword>
<evidence type="ECO:0000313" key="2">
    <source>
        <dbReference type="Proteomes" id="UP000655016"/>
    </source>
</evidence>
<comment type="caution">
    <text evidence="1">The sequence shown here is derived from an EMBL/GenBank/DDBJ whole genome shotgun (WGS) entry which is preliminary data.</text>
</comment>
<dbReference type="EMBL" id="BMKP01000001">
    <property type="protein sequence ID" value="GGE99952.1"/>
    <property type="molecule type" value="Genomic_DNA"/>
</dbReference>
<accession>A0ABQ1TNK5</accession>
<sequence>MKLAPVEVEILLFCSLKNKRLGTENGKPSLKKASCDASNQSKHRAINLTTLNLRLLAGKTYLCTNYRIYEQ</sequence>
<proteinExistence type="predicted"/>
<dbReference type="Proteomes" id="UP000655016">
    <property type="component" value="Unassembled WGS sequence"/>
</dbReference>